<proteinExistence type="predicted"/>
<evidence type="ECO:0000256" key="1">
    <source>
        <dbReference type="SAM" id="Phobius"/>
    </source>
</evidence>
<feature type="transmembrane region" description="Helical" evidence="1">
    <location>
        <begin position="300"/>
        <end position="327"/>
    </location>
</feature>
<keyword evidence="1" id="KW-0472">Membrane</keyword>
<dbReference type="EnsemblMetazoa" id="Aqu2.1.06806_001">
    <property type="protein sequence ID" value="Aqu2.1.06806_001"/>
    <property type="gene ID" value="Aqu2.1.06806"/>
</dbReference>
<keyword evidence="1" id="KW-0812">Transmembrane</keyword>
<dbReference type="AlphaFoldDB" id="A0A1X7SXJ8"/>
<reference evidence="2" key="1">
    <citation type="submission" date="2017-05" db="UniProtKB">
        <authorList>
            <consortium name="EnsemblMetazoa"/>
        </authorList>
    </citation>
    <scope>IDENTIFICATION</scope>
</reference>
<sequence>GCKRTCCLSFCLSLITVPAFICTLLFLTIPNYPLVTNDVTYEHTSVGGKATVKIGNYSSKSIKDLQIEALNNTEGRNYANGTVIYRAKENEFNVSFKELDFKSRTYRTLSHEVPVFFGFNQSVSLYNAAGEGIVNLSLNLTNINRTSCAARLVVFNSQVEFKNYTDGSTRDPRHVPLAAYHSSGCINTSGTHSVPLKKDAFSFFAIAHVKNVHLTVNTSGYVSEYVILKKESSCTLSPSCQSNVTISSEEKCTTSRNDDDDSADDEISYVTVFGTSTSSRLGEVKVTAHHLCHQEYNYCYFAAGVVPGVFSLLFLLLFGVSCLVCLYKFIFRAKEMKVV</sequence>
<evidence type="ECO:0000313" key="2">
    <source>
        <dbReference type="EnsemblMetazoa" id="Aqu2.1.06806_001"/>
    </source>
</evidence>
<accession>A0A1X7SXJ8</accession>
<keyword evidence="1" id="KW-1133">Transmembrane helix</keyword>
<name>A0A1X7SXJ8_AMPQE</name>
<dbReference type="InParanoid" id="A0A1X7SXJ8"/>
<organism evidence="2">
    <name type="scientific">Amphimedon queenslandica</name>
    <name type="common">Sponge</name>
    <dbReference type="NCBI Taxonomy" id="400682"/>
    <lineage>
        <taxon>Eukaryota</taxon>
        <taxon>Metazoa</taxon>
        <taxon>Porifera</taxon>
        <taxon>Demospongiae</taxon>
        <taxon>Heteroscleromorpha</taxon>
        <taxon>Haplosclerida</taxon>
        <taxon>Niphatidae</taxon>
        <taxon>Amphimedon</taxon>
    </lineage>
</organism>
<protein>
    <submittedName>
        <fullName evidence="2">Uncharacterized protein</fullName>
    </submittedName>
</protein>